<comment type="catalytic activity">
    <reaction evidence="13 14">
        <text>tRNA(Lys) + L-lysine + ATP = L-lysyl-tRNA(Lys) + AMP + diphosphate</text>
        <dbReference type="Rhea" id="RHEA:20792"/>
        <dbReference type="Rhea" id="RHEA-COMP:9696"/>
        <dbReference type="Rhea" id="RHEA-COMP:9697"/>
        <dbReference type="ChEBI" id="CHEBI:30616"/>
        <dbReference type="ChEBI" id="CHEBI:32551"/>
        <dbReference type="ChEBI" id="CHEBI:33019"/>
        <dbReference type="ChEBI" id="CHEBI:78442"/>
        <dbReference type="ChEBI" id="CHEBI:78529"/>
        <dbReference type="ChEBI" id="CHEBI:456215"/>
        <dbReference type="EC" id="6.1.1.6"/>
    </reaction>
</comment>
<dbReference type="InterPro" id="IPR004365">
    <property type="entry name" value="NA-bd_OB_tRNA"/>
</dbReference>
<dbReference type="EMBL" id="JABANO010019697">
    <property type="protein sequence ID" value="KAF4729777.1"/>
    <property type="molecule type" value="Genomic_DNA"/>
</dbReference>
<feature type="region of interest" description="Disordered" evidence="16">
    <location>
        <begin position="579"/>
        <end position="622"/>
    </location>
</feature>
<evidence type="ECO:0000256" key="3">
    <source>
        <dbReference type="ARBA" id="ARBA00010126"/>
    </source>
</evidence>
<dbReference type="HAMAP" id="MF_00252">
    <property type="entry name" value="Lys_tRNA_synth_class2"/>
    <property type="match status" value="1"/>
</dbReference>
<proteinExistence type="inferred from homology"/>
<evidence type="ECO:0000256" key="7">
    <source>
        <dbReference type="ARBA" id="ARBA00022741"/>
    </source>
</evidence>
<dbReference type="Proteomes" id="UP000553632">
    <property type="component" value="Unassembled WGS sequence"/>
</dbReference>
<dbReference type="InterPro" id="IPR045864">
    <property type="entry name" value="aa-tRNA-synth_II/BPL/LPL"/>
</dbReference>
<dbReference type="GO" id="GO:0000381">
    <property type="term" value="P:regulation of alternative mRNA splicing, via spliceosome"/>
    <property type="evidence" value="ECO:0007669"/>
    <property type="project" value="InterPro"/>
</dbReference>
<comment type="similarity">
    <text evidence="2">Belongs to the class-II aminoacyl-tRNA synthetase family.</text>
</comment>
<keyword evidence="9" id="KW-0648">Protein biosynthesis</keyword>
<dbReference type="PRINTS" id="PR00982">
    <property type="entry name" value="TRNASYNTHLYS"/>
</dbReference>
<evidence type="ECO:0000313" key="18">
    <source>
        <dbReference type="EMBL" id="KAF4729777.1"/>
    </source>
</evidence>
<feature type="compositionally biased region" description="Acidic residues" evidence="16">
    <location>
        <begin position="581"/>
        <end position="595"/>
    </location>
</feature>
<dbReference type="InterPro" id="IPR002313">
    <property type="entry name" value="Lys-tRNA-ligase_II"/>
</dbReference>
<evidence type="ECO:0000256" key="14">
    <source>
        <dbReference type="RuleBase" id="RU003748"/>
    </source>
</evidence>
<dbReference type="PANTHER" id="PTHR42918:SF9">
    <property type="entry name" value="LYSINE--TRNA LIGASE"/>
    <property type="match status" value="1"/>
</dbReference>
<dbReference type="GO" id="GO:0005524">
    <property type="term" value="F:ATP binding"/>
    <property type="evidence" value="ECO:0007669"/>
    <property type="project" value="UniProtKB-KW"/>
</dbReference>
<comment type="subcellular location">
    <subcellularLocation>
        <location evidence="1">Cytoplasm</location>
    </subcellularLocation>
</comment>
<evidence type="ECO:0000256" key="6">
    <source>
        <dbReference type="ARBA" id="ARBA00022598"/>
    </source>
</evidence>
<dbReference type="NCBIfam" id="TIGR00499">
    <property type="entry name" value="lysS_bact"/>
    <property type="match status" value="1"/>
</dbReference>
<evidence type="ECO:0000256" key="15">
    <source>
        <dbReference type="SAM" id="Coils"/>
    </source>
</evidence>
<keyword evidence="10 15" id="KW-0175">Coiled coil</keyword>
<dbReference type="FunFam" id="2.40.50.140:FF:000050">
    <property type="entry name" value="Lysine--tRNA ligase"/>
    <property type="match status" value="1"/>
</dbReference>
<evidence type="ECO:0000256" key="16">
    <source>
        <dbReference type="SAM" id="MobiDB-lite"/>
    </source>
</evidence>
<gene>
    <name evidence="18" type="ORF">FOZ63_018200</name>
</gene>
<keyword evidence="8" id="KW-0067">ATP-binding</keyword>
<accession>A0A7J6SA93</accession>
<feature type="domain" description="Aminoacyl-transfer RNA synthetases class-II family profile" evidence="17">
    <location>
        <begin position="139"/>
        <end position="465"/>
    </location>
</feature>
<evidence type="ECO:0000256" key="5">
    <source>
        <dbReference type="ARBA" id="ARBA00022490"/>
    </source>
</evidence>
<comment type="caution">
    <text evidence="18">The sequence shown here is derived from an EMBL/GenBank/DDBJ whole genome shotgun (WGS) entry which is preliminary data.</text>
</comment>
<keyword evidence="11" id="KW-0030">Aminoacyl-tRNA synthetase</keyword>
<comment type="similarity">
    <text evidence="3">Belongs to the NSRP1 family.</text>
</comment>
<evidence type="ECO:0000256" key="4">
    <source>
        <dbReference type="ARBA" id="ARBA00013166"/>
    </source>
</evidence>
<reference evidence="18 19" key="1">
    <citation type="submission" date="2020-04" db="EMBL/GenBank/DDBJ databases">
        <title>Perkinsus olseni comparative genomics.</title>
        <authorList>
            <person name="Bogema D.R."/>
        </authorList>
    </citation>
    <scope>NUCLEOTIDE SEQUENCE [LARGE SCALE GENOMIC DNA]</scope>
    <source>
        <strain evidence="18 19">ATCC PRA-207</strain>
    </source>
</reference>
<dbReference type="CDD" id="cd04322">
    <property type="entry name" value="LysRS_N"/>
    <property type="match status" value="1"/>
</dbReference>
<dbReference type="SUPFAM" id="SSF55681">
    <property type="entry name" value="Class II aaRS and biotin synthetases"/>
    <property type="match status" value="1"/>
</dbReference>
<dbReference type="InterPro" id="IPR012340">
    <property type="entry name" value="NA-bd_OB-fold"/>
</dbReference>
<evidence type="ECO:0000256" key="12">
    <source>
        <dbReference type="ARBA" id="ARBA00030563"/>
    </source>
</evidence>
<dbReference type="GO" id="GO:0000049">
    <property type="term" value="F:tRNA binding"/>
    <property type="evidence" value="ECO:0007669"/>
    <property type="project" value="TreeGrafter"/>
</dbReference>
<keyword evidence="5" id="KW-0963">Cytoplasm</keyword>
<evidence type="ECO:0000256" key="11">
    <source>
        <dbReference type="ARBA" id="ARBA00023146"/>
    </source>
</evidence>
<dbReference type="CDD" id="cd00775">
    <property type="entry name" value="LysRS_core"/>
    <property type="match status" value="1"/>
</dbReference>
<evidence type="ECO:0000256" key="2">
    <source>
        <dbReference type="ARBA" id="ARBA00008226"/>
    </source>
</evidence>
<keyword evidence="7" id="KW-0547">Nucleotide-binding</keyword>
<organism evidence="18 19">
    <name type="scientific">Perkinsus olseni</name>
    <name type="common">Perkinsus atlanticus</name>
    <dbReference type="NCBI Taxonomy" id="32597"/>
    <lineage>
        <taxon>Eukaryota</taxon>
        <taxon>Sar</taxon>
        <taxon>Alveolata</taxon>
        <taxon>Perkinsozoa</taxon>
        <taxon>Perkinsea</taxon>
        <taxon>Perkinsida</taxon>
        <taxon>Perkinsidae</taxon>
        <taxon>Perkinsus</taxon>
    </lineage>
</organism>
<evidence type="ECO:0000259" key="17">
    <source>
        <dbReference type="PROSITE" id="PS50862"/>
    </source>
</evidence>
<protein>
    <recommendedName>
        <fullName evidence="4 14">Lysine--tRNA ligase</fullName>
        <ecNumber evidence="4 14">6.1.1.6</ecNumber>
    </recommendedName>
    <alternativeName>
        <fullName evidence="12 14">Lysyl-tRNA synthetase</fullName>
    </alternativeName>
</protein>
<dbReference type="FunFam" id="3.30.930.10:FF:000238">
    <property type="entry name" value="Lysine--tRNA ligase"/>
    <property type="match status" value="1"/>
</dbReference>
<dbReference type="AlphaFoldDB" id="A0A7J6SA93"/>
<dbReference type="SUPFAM" id="SSF50249">
    <property type="entry name" value="Nucleic acid-binding proteins"/>
    <property type="match status" value="1"/>
</dbReference>
<evidence type="ECO:0000256" key="13">
    <source>
        <dbReference type="ARBA" id="ARBA00048573"/>
    </source>
</evidence>
<dbReference type="EC" id="6.1.1.6" evidence="4 14"/>
<dbReference type="GO" id="GO:0004824">
    <property type="term" value="F:lysine-tRNA ligase activity"/>
    <property type="evidence" value="ECO:0007669"/>
    <property type="project" value="UniProtKB-EC"/>
</dbReference>
<feature type="compositionally biased region" description="Basic and acidic residues" evidence="16">
    <location>
        <begin position="743"/>
        <end position="789"/>
    </location>
</feature>
<dbReference type="PROSITE" id="PS50862">
    <property type="entry name" value="AA_TRNA_LIGASE_II"/>
    <property type="match status" value="1"/>
</dbReference>
<feature type="region of interest" description="Disordered" evidence="16">
    <location>
        <begin position="737"/>
        <end position="806"/>
    </location>
</feature>
<dbReference type="PANTHER" id="PTHR42918">
    <property type="entry name" value="LYSYL-TRNA SYNTHETASE"/>
    <property type="match status" value="1"/>
</dbReference>
<dbReference type="InterPro" id="IPR004364">
    <property type="entry name" value="Aa-tRNA-synt_II"/>
</dbReference>
<dbReference type="Gene3D" id="3.30.930.10">
    <property type="entry name" value="Bira Bifunctional Protein, Domain 2"/>
    <property type="match status" value="1"/>
</dbReference>
<dbReference type="GO" id="GO:0006430">
    <property type="term" value="P:lysyl-tRNA aminoacylation"/>
    <property type="evidence" value="ECO:0007669"/>
    <property type="project" value="InterPro"/>
</dbReference>
<dbReference type="Pfam" id="PF09745">
    <property type="entry name" value="NSRP1_N"/>
    <property type="match status" value="1"/>
</dbReference>
<feature type="coiled-coil region" evidence="15">
    <location>
        <begin position="694"/>
        <end position="721"/>
    </location>
</feature>
<keyword evidence="19" id="KW-1185">Reference proteome</keyword>
<evidence type="ECO:0000313" key="19">
    <source>
        <dbReference type="Proteomes" id="UP000553632"/>
    </source>
</evidence>
<dbReference type="InterPro" id="IPR006195">
    <property type="entry name" value="aa-tRNA-synth_II"/>
</dbReference>
<evidence type="ECO:0000256" key="10">
    <source>
        <dbReference type="ARBA" id="ARBA00023054"/>
    </source>
</evidence>
<evidence type="ECO:0000256" key="1">
    <source>
        <dbReference type="ARBA" id="ARBA00004496"/>
    </source>
</evidence>
<evidence type="ECO:0000256" key="9">
    <source>
        <dbReference type="ARBA" id="ARBA00022917"/>
    </source>
</evidence>
<dbReference type="InterPro" id="IPR044136">
    <property type="entry name" value="Lys-tRNA-ligase_II_N"/>
</dbReference>
<dbReference type="NCBIfam" id="NF001756">
    <property type="entry name" value="PRK00484.1"/>
    <property type="match status" value="1"/>
</dbReference>
<evidence type="ECO:0000256" key="8">
    <source>
        <dbReference type="ARBA" id="ARBA00022840"/>
    </source>
</evidence>
<feature type="non-terminal residue" evidence="18">
    <location>
        <position position="861"/>
    </location>
</feature>
<sequence>VIKKYSDVEAGQHTGDVVCLAGRAMSKRESGKHMVFYDLWEDGHKIQVMSVAQDWAGDIDFATAHKEIHRGDIIGVKGVVGKSKRGELSIFPSEIRLLSTCMHMLPKAQFGLKDQEVRFRQRYLDLIMNPHVRETFQRRSQIIGYIRSYLGNRGFMEVETPMMNMIPGGATAKPFITHHNELDLDLYMRIAPELYLKMLVVGGLDRVFEIGKNFRNEGIDLTHNPEFTSCEFYMAYADYNDLMDMTEEMISGMVKSIFGSYKVTFHPEGPEGPASEIDFAPPWKRVSMVEEIERQSSVSLNRDFGSEEARQQLDDLATKFDVECPAPRTSARLLDKLCGFFIEDKIVNPTFITEHPQIMSPLAKWHRSKPGLTERFEGFVMGKEICNAYTELNDPVKQLACFTAQAKAKAEGDDEACDVDNGFVTALEYGLPPTGGWGLGVDRLCMFLTDNINIKEVILYPAMKPIVNKPAAEGEQQQKEEPLQRVWLYLTMNFQLGPQKTTGHFATLSLKKGKPKPKARPQPAPSVNALFAESMAEDERSSGSALPGQGLPLVSTQATLSKIEKAEISDMAAAGVFDYDQGSDQEDGGEDDEVSSLDSGSSERLRRARPKEQALSPTKALNRPGLVHVTKEGALHAQDAFKNKHSKHMDHILLTADHRAKETDLIKMKFNRKEREKAKDEIGDEGEAFVTGAYIKKQEELKRFEERLKEESKEQEGEQRSSQNFLRNLLSSGRFARSNANEGIREKADEEDQEKAAALDDKESEKKEEEKKEGVLKEVEESGEVKLDAIPKVLPHHIPKDRSGAIMGTDEQLAKQTMQANMKNAMSAGSNLEDRVMSAKERYLARKRRKTEAEAKSTQES</sequence>
<dbReference type="InterPro" id="IPR018149">
    <property type="entry name" value="Lys-tRNA-synth_II_C"/>
</dbReference>
<dbReference type="Pfam" id="PF01336">
    <property type="entry name" value="tRNA_anti-codon"/>
    <property type="match status" value="1"/>
</dbReference>
<dbReference type="Gene3D" id="2.40.50.140">
    <property type="entry name" value="Nucleic acid-binding proteins"/>
    <property type="match status" value="1"/>
</dbReference>
<name>A0A7J6SA93_PEROL</name>
<dbReference type="GO" id="GO:0005829">
    <property type="term" value="C:cytosol"/>
    <property type="evidence" value="ECO:0007669"/>
    <property type="project" value="TreeGrafter"/>
</dbReference>
<keyword evidence="6" id="KW-0436">Ligase</keyword>
<dbReference type="Pfam" id="PF00152">
    <property type="entry name" value="tRNA-synt_2"/>
    <property type="match status" value="1"/>
</dbReference>
<dbReference type="InterPro" id="IPR018612">
    <property type="entry name" value="NSRP1_N"/>
</dbReference>